<dbReference type="EC" id="1.1.1.298" evidence="4"/>
<dbReference type="InterPro" id="IPR057326">
    <property type="entry name" value="KR_dom"/>
</dbReference>
<evidence type="ECO:0000259" key="12">
    <source>
        <dbReference type="SMART" id="SM00822"/>
    </source>
</evidence>
<dbReference type="GeneID" id="94690161"/>
<comment type="function">
    <text evidence="9">NADP-dependent dehydrogenase with broad substrate specificity acting on 3-hydroxy acids. Catalyzes the NADP-dependent oxidation of L-allo-threonine to L-2-amino-3-keto-butyrate, which is spontaneously decarboxylated into aminoacetone. Also acts on D-threonine, L-serine, D-serine, D-3-hydroxyisobutyrate, L-3-hydroxyisobutyrate, D-glycerate and L-glycerate. Able to catalyze the reduction of the malonic semialdehyde to 3-hydroxypropionic acid. YdfG is apparently supplementing RutE, the presumed malonic semialdehyde reductase involved in pyrimidine degradation since both are able to detoxify malonic semialdehyde.</text>
</comment>
<dbReference type="PANTHER" id="PTHR43086">
    <property type="entry name" value="VERY-LONG-CHAIN 3-OXOOACYL-COA REDUCTASE"/>
    <property type="match status" value="1"/>
</dbReference>
<evidence type="ECO:0000256" key="11">
    <source>
        <dbReference type="RuleBase" id="RU000363"/>
    </source>
</evidence>
<dbReference type="AlphaFoldDB" id="A0A1H3P817"/>
<comment type="catalytic activity">
    <reaction evidence="10">
        <text>3-hydroxypropanoate + NADP(+) = 3-oxopropanoate + NADPH + H(+)</text>
        <dbReference type="Rhea" id="RHEA:26438"/>
        <dbReference type="ChEBI" id="CHEBI:15378"/>
        <dbReference type="ChEBI" id="CHEBI:16510"/>
        <dbReference type="ChEBI" id="CHEBI:33190"/>
        <dbReference type="ChEBI" id="CHEBI:57783"/>
        <dbReference type="ChEBI" id="CHEBI:58349"/>
        <dbReference type="EC" id="1.1.1.298"/>
    </reaction>
</comment>
<dbReference type="InterPro" id="IPR020904">
    <property type="entry name" value="Sc_DH/Rdtase_CS"/>
</dbReference>
<dbReference type="InterPro" id="IPR036291">
    <property type="entry name" value="NAD(P)-bd_dom_sf"/>
</dbReference>
<reference evidence="13 14" key="1">
    <citation type="submission" date="2016-10" db="EMBL/GenBank/DDBJ databases">
        <authorList>
            <person name="de Groot N.N."/>
        </authorList>
    </citation>
    <scope>NUCLEOTIDE SEQUENCE [LARGE SCALE GENOMIC DNA]</scope>
    <source>
        <strain evidence="13 14">LMG 24775</strain>
    </source>
</reference>
<dbReference type="SUPFAM" id="SSF51735">
    <property type="entry name" value="NAD(P)-binding Rossmann-fold domains"/>
    <property type="match status" value="1"/>
</dbReference>
<dbReference type="EMBL" id="FNPE01000010">
    <property type="protein sequence ID" value="SDY96965.1"/>
    <property type="molecule type" value="Genomic_DNA"/>
</dbReference>
<comment type="catalytic activity">
    <reaction evidence="3">
        <text>L-allo-threonine + NADP(+) = aminoacetone + CO2 + NADPH</text>
        <dbReference type="Rhea" id="RHEA:43524"/>
        <dbReference type="ChEBI" id="CHEBI:16526"/>
        <dbReference type="ChEBI" id="CHEBI:57783"/>
        <dbReference type="ChEBI" id="CHEBI:58320"/>
        <dbReference type="ChEBI" id="CHEBI:58349"/>
        <dbReference type="ChEBI" id="CHEBI:58585"/>
        <dbReference type="EC" id="1.1.1.381"/>
    </reaction>
</comment>
<comment type="similarity">
    <text evidence="1 11">Belongs to the short-chain dehydrogenases/reductases (SDR) family.</text>
</comment>
<sequence>MSTHQGTAIVTGASSGIGAVYADRLAARGHDLILVARRLDRLQALAQRLRDDHGRQVEVVAADLADAAGLQRVEALFDGQRDIAMLVNCAGLGALGPAAQVDAREVDRLVMVNIHALTRLSLAAARLFATRGRGTLINIGSILALMPLPGASSYSASKAYVLSFTRSLQAELAPSGVTVQAVMPSLVRSEFFGGKPSPFPEHLFMSPETLVDTALAALDQGEAICFPTLGSTTAWLDFDQSRANLVKALTLSGVPAARYQAADAGQPA</sequence>
<dbReference type="InterPro" id="IPR002347">
    <property type="entry name" value="SDR_fam"/>
</dbReference>
<evidence type="ECO:0000256" key="5">
    <source>
        <dbReference type="ARBA" id="ARBA00044059"/>
    </source>
</evidence>
<evidence type="ECO:0000256" key="2">
    <source>
        <dbReference type="ARBA" id="ARBA00023002"/>
    </source>
</evidence>
<evidence type="ECO:0000256" key="3">
    <source>
        <dbReference type="ARBA" id="ARBA00043812"/>
    </source>
</evidence>
<evidence type="ECO:0000313" key="14">
    <source>
        <dbReference type="Proteomes" id="UP000183417"/>
    </source>
</evidence>
<evidence type="ECO:0000256" key="10">
    <source>
        <dbReference type="ARBA" id="ARBA00047274"/>
    </source>
</evidence>
<proteinExistence type="inferred from homology"/>
<name>A0A1H3P817_9BURK</name>
<dbReference type="Gene3D" id="3.40.50.720">
    <property type="entry name" value="NAD(P)-binding Rossmann-like Domain"/>
    <property type="match status" value="1"/>
</dbReference>
<evidence type="ECO:0000256" key="1">
    <source>
        <dbReference type="ARBA" id="ARBA00006484"/>
    </source>
</evidence>
<protein>
    <recommendedName>
        <fullName evidence="6">NADP-dependent 3-hydroxy acid dehydrogenase YdfG</fullName>
        <ecNumber evidence="4">1.1.1.298</ecNumber>
        <ecNumber evidence="5">1.1.1.381</ecNumber>
    </recommendedName>
    <alternativeName>
        <fullName evidence="8">L-allo-threonine dehydrogenase</fullName>
    </alternativeName>
    <alternativeName>
        <fullName evidence="7">Malonic semialdehyde reductase</fullName>
    </alternativeName>
</protein>
<dbReference type="Proteomes" id="UP000183417">
    <property type="component" value="Unassembled WGS sequence"/>
</dbReference>
<evidence type="ECO:0000256" key="7">
    <source>
        <dbReference type="ARBA" id="ARBA00044271"/>
    </source>
</evidence>
<keyword evidence="2" id="KW-0560">Oxidoreductase</keyword>
<dbReference type="SMART" id="SM00822">
    <property type="entry name" value="PKS_KR"/>
    <property type="match status" value="1"/>
</dbReference>
<dbReference type="PIRSF" id="PIRSF000126">
    <property type="entry name" value="11-beta-HSD1"/>
    <property type="match status" value="1"/>
</dbReference>
<dbReference type="Pfam" id="PF00106">
    <property type="entry name" value="adh_short"/>
    <property type="match status" value="1"/>
</dbReference>
<organism evidence="13 14">
    <name type="scientific">Delftia lacustris</name>
    <dbReference type="NCBI Taxonomy" id="558537"/>
    <lineage>
        <taxon>Bacteria</taxon>
        <taxon>Pseudomonadati</taxon>
        <taxon>Pseudomonadota</taxon>
        <taxon>Betaproteobacteria</taxon>
        <taxon>Burkholderiales</taxon>
        <taxon>Comamonadaceae</taxon>
        <taxon>Delftia</taxon>
    </lineage>
</organism>
<evidence type="ECO:0000256" key="9">
    <source>
        <dbReference type="ARBA" id="ARBA00045650"/>
    </source>
</evidence>
<dbReference type="PRINTS" id="PR00080">
    <property type="entry name" value="SDRFAMILY"/>
</dbReference>
<evidence type="ECO:0000313" key="13">
    <source>
        <dbReference type="EMBL" id="SDY96965.1"/>
    </source>
</evidence>
<evidence type="ECO:0000256" key="8">
    <source>
        <dbReference type="ARBA" id="ARBA00044349"/>
    </source>
</evidence>
<dbReference type="PROSITE" id="PS00061">
    <property type="entry name" value="ADH_SHORT"/>
    <property type="match status" value="1"/>
</dbReference>
<dbReference type="RefSeq" id="WP_074922394.1">
    <property type="nucleotide sequence ID" value="NZ_CP141274.1"/>
</dbReference>
<evidence type="ECO:0000256" key="4">
    <source>
        <dbReference type="ARBA" id="ARBA00044050"/>
    </source>
</evidence>
<gene>
    <name evidence="13" type="ORF">SAMN05421547_1104</name>
</gene>
<dbReference type="CDD" id="cd05233">
    <property type="entry name" value="SDR_c"/>
    <property type="match status" value="1"/>
</dbReference>
<dbReference type="GO" id="GO:0035527">
    <property type="term" value="F:3-hydroxypropionate dehydrogenase (NADP+) activity"/>
    <property type="evidence" value="ECO:0007669"/>
    <property type="project" value="UniProtKB-EC"/>
</dbReference>
<dbReference type="EC" id="1.1.1.381" evidence="5"/>
<evidence type="ECO:0000256" key="6">
    <source>
        <dbReference type="ARBA" id="ARBA00044065"/>
    </source>
</evidence>
<feature type="domain" description="Ketoreductase" evidence="12">
    <location>
        <begin position="6"/>
        <end position="185"/>
    </location>
</feature>
<accession>A0A1H3P817</accession>
<dbReference type="PANTHER" id="PTHR43086:SF3">
    <property type="entry name" value="NADP-DEPENDENT 3-HYDROXY ACID DEHYDROGENASE YDFG"/>
    <property type="match status" value="1"/>
</dbReference>
<dbReference type="PRINTS" id="PR00081">
    <property type="entry name" value="GDHRDH"/>
</dbReference>